<dbReference type="OrthoDB" id="4171070at2759"/>
<dbReference type="Proteomes" id="UP000002669">
    <property type="component" value="Unassembled WGS sequence"/>
</dbReference>
<feature type="domain" description="Peptidase S12 Pab87-related C-terminal" evidence="3">
    <location>
        <begin position="415"/>
        <end position="512"/>
    </location>
</feature>
<dbReference type="GeneID" id="10028532"/>
<comment type="similarity">
    <text evidence="1">Belongs to the peptidase S12 family.</text>
</comment>
<dbReference type="OMA" id="NQGYRGI"/>
<feature type="domain" description="Beta-lactamase-related" evidence="2">
    <location>
        <begin position="10"/>
        <end position="339"/>
    </location>
</feature>
<dbReference type="InterPro" id="IPR050491">
    <property type="entry name" value="AmpC-like"/>
</dbReference>
<dbReference type="HOGENOM" id="CLU_020027_14_1_1"/>
<dbReference type="SUPFAM" id="SSF56601">
    <property type="entry name" value="beta-lactamase/transpeptidase-like"/>
    <property type="match status" value="1"/>
</dbReference>
<evidence type="ECO:0000313" key="5">
    <source>
        <dbReference type="Proteomes" id="UP000002669"/>
    </source>
</evidence>
<dbReference type="PANTHER" id="PTHR46825">
    <property type="entry name" value="D-ALANYL-D-ALANINE-CARBOXYPEPTIDASE/ENDOPEPTIDASE AMPH"/>
    <property type="match status" value="1"/>
</dbReference>
<reference evidence="5" key="1">
    <citation type="journal article" date="2012" name="MBio">
        <title>Comparative genome analysis of Trichophyton rubrum and related dermatophytes reveals candidate genes involved in infection.</title>
        <authorList>
            <person name="Martinez D.A."/>
            <person name="Oliver B.G."/>
            <person name="Graeser Y."/>
            <person name="Goldberg J.M."/>
            <person name="Li W."/>
            <person name="Martinez-Rossi N.M."/>
            <person name="Monod M."/>
            <person name="Shelest E."/>
            <person name="Barton R.C."/>
            <person name="Birch E."/>
            <person name="Brakhage A.A."/>
            <person name="Chen Z."/>
            <person name="Gurr S.J."/>
            <person name="Heiman D."/>
            <person name="Heitman J."/>
            <person name="Kosti I."/>
            <person name="Rossi A."/>
            <person name="Saif S."/>
            <person name="Samalova M."/>
            <person name="Saunders C.W."/>
            <person name="Shea T."/>
            <person name="Summerbell R.C."/>
            <person name="Xu J."/>
            <person name="Young S."/>
            <person name="Zeng Q."/>
            <person name="Birren B.W."/>
            <person name="Cuomo C.A."/>
            <person name="White T.C."/>
        </authorList>
    </citation>
    <scope>NUCLEOTIDE SEQUENCE [LARGE SCALE GENOMIC DNA]</scope>
    <source>
        <strain evidence="5">ATCC MYA-4604 / CBS 118893</strain>
    </source>
</reference>
<dbReference type="InParanoid" id="E4UY62"/>
<dbReference type="eggNOG" id="ENOG502SJ69">
    <property type="taxonomic scope" value="Eukaryota"/>
</dbReference>
<evidence type="ECO:0000259" key="2">
    <source>
        <dbReference type="Pfam" id="PF00144"/>
    </source>
</evidence>
<evidence type="ECO:0000313" key="4">
    <source>
        <dbReference type="EMBL" id="EFR02842.1"/>
    </source>
</evidence>
<gene>
    <name evidence="4" type="ORF">MGYG_05843</name>
</gene>
<dbReference type="InterPro" id="IPR001466">
    <property type="entry name" value="Beta-lactam-related"/>
</dbReference>
<organism evidence="5">
    <name type="scientific">Arthroderma gypseum (strain ATCC MYA-4604 / CBS 118893)</name>
    <name type="common">Microsporum gypseum</name>
    <dbReference type="NCBI Taxonomy" id="535722"/>
    <lineage>
        <taxon>Eukaryota</taxon>
        <taxon>Fungi</taxon>
        <taxon>Dikarya</taxon>
        <taxon>Ascomycota</taxon>
        <taxon>Pezizomycotina</taxon>
        <taxon>Eurotiomycetes</taxon>
        <taxon>Eurotiomycetidae</taxon>
        <taxon>Onygenales</taxon>
        <taxon>Arthrodermataceae</taxon>
        <taxon>Nannizzia</taxon>
    </lineage>
</organism>
<evidence type="ECO:0000256" key="1">
    <source>
        <dbReference type="ARBA" id="ARBA00038215"/>
    </source>
</evidence>
<dbReference type="PANTHER" id="PTHR46825:SF9">
    <property type="entry name" value="BETA-LACTAMASE-RELATED DOMAIN-CONTAINING PROTEIN"/>
    <property type="match status" value="1"/>
</dbReference>
<name>E4UY62_ARTGP</name>
<keyword evidence="5" id="KW-1185">Reference proteome</keyword>
<evidence type="ECO:0000259" key="3">
    <source>
        <dbReference type="Pfam" id="PF11954"/>
    </source>
</evidence>
<accession>E4UY62</accession>
<dbReference type="VEuPathDB" id="FungiDB:MGYG_05843"/>
<protein>
    <submittedName>
        <fullName evidence="4">Beta-lactamase</fullName>
    </submittedName>
</protein>
<dbReference type="InterPro" id="IPR021860">
    <property type="entry name" value="Peptidase_S12_Pab87-rel_C"/>
</dbReference>
<proteinExistence type="inferred from homology"/>
<sequence length="516" mass="57758">MDLFHSPQFSNYVKKALDSHKIPGMGVSIVQGRTIASAAFGRSSVDPSTNFTPDTLVGIGSISKSLTAAAVALLVHDNVNYPQVQYDATMSSLLPDDFVMPGEDHRDVTIEDILTHQTGMPAHEFSMFGSNAEQPDDPRSITRNLRNLPTIAPNRSGFMYSNMMYTVASYLVEHVTGASFSDFLEKQIFQPLKMESTSVQPGRALAKTKGRDISVGYIWVKNTKTLKPSPYMDHPESQGAGQIITTASDYAKWIKAMVNREGPINEDIYDALTKKRVMEDPPEDQASENPLFYGLGWQIQIYSDYTVVSHEGGEAGSLADNFFVPDLNFGAFIFCNANNAHNLISLVKYRLLDEAILEHQGKVLSCINSNLESGIEPDGGLDLDFGDHDDVYHDIVQLEDDLIQELCPGIKELQPQKIPLDSYTGKYWNQGYRGIKIEDRGGQLFIDCTDRTAPFTLTFKHIYNQTKYIGYVKEAYETDTFPVKAEFVLDNNRATKVGLQLEQIMDGYIWFERRSQ</sequence>
<dbReference type="InterPro" id="IPR012338">
    <property type="entry name" value="Beta-lactam/transpept-like"/>
</dbReference>
<dbReference type="Gene3D" id="3.40.710.10">
    <property type="entry name" value="DD-peptidase/beta-lactamase superfamily"/>
    <property type="match status" value="1"/>
</dbReference>
<dbReference type="Pfam" id="PF00144">
    <property type="entry name" value="Beta-lactamase"/>
    <property type="match status" value="1"/>
</dbReference>
<dbReference type="STRING" id="535722.E4UY62"/>
<dbReference type="AlphaFoldDB" id="E4UY62"/>
<dbReference type="EMBL" id="DS989825">
    <property type="protein sequence ID" value="EFR02842.1"/>
    <property type="molecule type" value="Genomic_DNA"/>
</dbReference>
<dbReference type="RefSeq" id="XP_003173253.1">
    <property type="nucleotide sequence ID" value="XM_003173205.1"/>
</dbReference>
<dbReference type="Pfam" id="PF11954">
    <property type="entry name" value="DUF3471"/>
    <property type="match status" value="1"/>
</dbReference>